<feature type="compositionally biased region" description="Basic and acidic residues" evidence="4">
    <location>
        <begin position="610"/>
        <end position="621"/>
    </location>
</feature>
<dbReference type="GO" id="GO:0050660">
    <property type="term" value="F:flavin adenine dinucleotide binding"/>
    <property type="evidence" value="ECO:0007669"/>
    <property type="project" value="TreeGrafter"/>
</dbReference>
<feature type="domain" description="Thiamine pyrophosphate enzyme N-terminal TPP-binding" evidence="7">
    <location>
        <begin position="32"/>
        <end position="135"/>
    </location>
</feature>
<dbReference type="SUPFAM" id="SSF52518">
    <property type="entry name" value="Thiamin diphosphate-binding fold (THDP-binding)"/>
    <property type="match status" value="2"/>
</dbReference>
<sequence length="627" mass="66872">MSGTVRLTVAQALVRFLGVQYSERDGVEHRLVEGCFGIFGHGNLAGVGEALLEEELRAPGRLPYWTGRNEQGMVHAAVGYARMRNRLSTLACTASIGPGATNMVTGAALATINRIPVLLLPGDVFATRVASPVLQELELPSSGDVSVNDAFRPVSRYFDRVWRPEQLPSALLGAMRVLADPVETGAVTLALPQDVQAEAYDWPVELFERRVWHVARPQPEAALVARAVELLRGARRPLIVSGGGTIYAEATEELRAFAEASGIPVAETQAGKGSLPYDHPLALGAVGATGTTAANTIAREADVVLGIGTRYSDFTTASRSIFADPDVAFVNLNVASLDGHKQAGLPLVGDAREGLRALTEALAGHQTDGDYRDRVRSLAADWDATVERAYHLGHGPLPAQSEVIGAVNAAADPRDVVVCAAGSMPGDLHKLWRTRDPKGYHVEYGFSCMGYEIAGGLGVRMAAPDRDVFVMVGDGSYLMMASELVTAVQENVKIIVVLVQNHGFASIGALSESLGSQRYGTAYRRRNPATGRLDGDKLPIDLAANAESLGAQVLTASSIDELHQALRKAKSHATGPVVIHVETDPLVPAPSSDAWWDVPVAEVSGLESTTEARARYDAAKRDQRRHL</sequence>
<keyword evidence="2 3" id="KW-0786">Thiamine pyrophosphate</keyword>
<dbReference type="EC" id="3.7.1.22" evidence="8"/>
<evidence type="ECO:0000313" key="8">
    <source>
        <dbReference type="EMBL" id="RHW25035.1"/>
    </source>
</evidence>
<dbReference type="PANTHER" id="PTHR18968:SF9">
    <property type="entry name" value="3D-(3,5_4)-TRIHYDROXYCYCLOHEXANE-1,2-DIONE HYDROLASE"/>
    <property type="match status" value="1"/>
</dbReference>
<dbReference type="InterPro" id="IPR011766">
    <property type="entry name" value="TPP_enzyme_TPP-bd"/>
</dbReference>
<dbReference type="GO" id="GO:0000287">
    <property type="term" value="F:magnesium ion binding"/>
    <property type="evidence" value="ECO:0007669"/>
    <property type="project" value="InterPro"/>
</dbReference>
<dbReference type="GO" id="GO:0019310">
    <property type="term" value="P:inositol catabolic process"/>
    <property type="evidence" value="ECO:0007669"/>
    <property type="project" value="InterPro"/>
</dbReference>
<dbReference type="PROSITE" id="PS00187">
    <property type="entry name" value="TPP_ENZYMES"/>
    <property type="match status" value="1"/>
</dbReference>
<keyword evidence="9" id="KW-1185">Reference proteome</keyword>
<dbReference type="InterPro" id="IPR029061">
    <property type="entry name" value="THDP-binding"/>
</dbReference>
<accession>A0A417XXI4</accession>
<comment type="similarity">
    <text evidence="1 3">Belongs to the TPP enzyme family.</text>
</comment>
<dbReference type="GO" id="GO:0009099">
    <property type="term" value="P:L-valine biosynthetic process"/>
    <property type="evidence" value="ECO:0007669"/>
    <property type="project" value="TreeGrafter"/>
</dbReference>
<evidence type="ECO:0000313" key="9">
    <source>
        <dbReference type="Proteomes" id="UP000283644"/>
    </source>
</evidence>
<reference evidence="8 9" key="1">
    <citation type="submission" date="2018-09" db="EMBL/GenBank/DDBJ databases">
        <title>Genome sequencing of Nocardioides immobilis CCTCC AB 2017083 for comparison to Nocardioides silvaticus.</title>
        <authorList>
            <person name="Li C."/>
            <person name="Wang G."/>
        </authorList>
    </citation>
    <scope>NUCLEOTIDE SEQUENCE [LARGE SCALE GENOMIC DNA]</scope>
    <source>
        <strain evidence="8 9">CCTCC AB 2017083</strain>
    </source>
</reference>
<feature type="domain" description="Thiamine pyrophosphate enzyme TPP-binding" evidence="6">
    <location>
        <begin position="421"/>
        <end position="581"/>
    </location>
</feature>
<organism evidence="8 9">
    <name type="scientific">Nocardioides immobilis</name>
    <dbReference type="NCBI Taxonomy" id="2049295"/>
    <lineage>
        <taxon>Bacteria</taxon>
        <taxon>Bacillati</taxon>
        <taxon>Actinomycetota</taxon>
        <taxon>Actinomycetes</taxon>
        <taxon>Propionibacteriales</taxon>
        <taxon>Nocardioidaceae</taxon>
        <taxon>Nocardioides</taxon>
    </lineage>
</organism>
<feature type="domain" description="Thiamine pyrophosphate enzyme central" evidence="5">
    <location>
        <begin position="224"/>
        <end position="358"/>
    </location>
</feature>
<evidence type="ECO:0000259" key="5">
    <source>
        <dbReference type="Pfam" id="PF00205"/>
    </source>
</evidence>
<dbReference type="OrthoDB" id="3194735at2"/>
<dbReference type="RefSeq" id="WP_118927338.1">
    <property type="nucleotide sequence ID" value="NZ_QXGH01000027.1"/>
</dbReference>
<dbReference type="Pfam" id="PF02776">
    <property type="entry name" value="TPP_enzyme_N"/>
    <property type="match status" value="1"/>
</dbReference>
<protein>
    <submittedName>
        <fullName evidence="8">3D-(3,5/4)-trihydroxycyclohexane-1,2-dione acylhydrolase (Decyclizing)</fullName>
        <ecNumber evidence="8">3.7.1.22</ecNumber>
    </submittedName>
</protein>
<dbReference type="InterPro" id="IPR029035">
    <property type="entry name" value="DHS-like_NAD/FAD-binding_dom"/>
</dbReference>
<dbReference type="GO" id="GO:0005948">
    <property type="term" value="C:acetolactate synthase complex"/>
    <property type="evidence" value="ECO:0007669"/>
    <property type="project" value="TreeGrafter"/>
</dbReference>
<name>A0A417XXI4_9ACTN</name>
<dbReference type="EMBL" id="QXGH01000027">
    <property type="protein sequence ID" value="RHW25035.1"/>
    <property type="molecule type" value="Genomic_DNA"/>
</dbReference>
<dbReference type="Pfam" id="PF00205">
    <property type="entry name" value="TPP_enzyme_M"/>
    <property type="match status" value="1"/>
</dbReference>
<dbReference type="InterPro" id="IPR012001">
    <property type="entry name" value="Thiamin_PyroP_enz_TPP-bd_dom"/>
</dbReference>
<dbReference type="InterPro" id="IPR045229">
    <property type="entry name" value="TPP_enz"/>
</dbReference>
<evidence type="ECO:0000259" key="6">
    <source>
        <dbReference type="Pfam" id="PF02775"/>
    </source>
</evidence>
<evidence type="ECO:0000259" key="7">
    <source>
        <dbReference type="Pfam" id="PF02776"/>
    </source>
</evidence>
<dbReference type="NCBIfam" id="TIGR04377">
    <property type="entry name" value="myo_inos_iolD"/>
    <property type="match status" value="1"/>
</dbReference>
<dbReference type="CDD" id="cd02003">
    <property type="entry name" value="TPP_IolD"/>
    <property type="match status" value="1"/>
</dbReference>
<gene>
    <name evidence="8" type="primary">iolD</name>
    <name evidence="8" type="ORF">D0Z08_21600</name>
</gene>
<evidence type="ECO:0000256" key="4">
    <source>
        <dbReference type="SAM" id="MobiDB-lite"/>
    </source>
</evidence>
<proteinExistence type="inferred from homology"/>
<dbReference type="SUPFAM" id="SSF52467">
    <property type="entry name" value="DHS-like NAD/FAD-binding domain"/>
    <property type="match status" value="1"/>
</dbReference>
<dbReference type="AlphaFoldDB" id="A0A417XXI4"/>
<dbReference type="Gene3D" id="3.40.50.1220">
    <property type="entry name" value="TPP-binding domain"/>
    <property type="match status" value="1"/>
</dbReference>
<dbReference type="Gene3D" id="3.40.50.970">
    <property type="match status" value="2"/>
</dbReference>
<evidence type="ECO:0000256" key="1">
    <source>
        <dbReference type="ARBA" id="ARBA00007812"/>
    </source>
</evidence>
<dbReference type="CDD" id="cd07035">
    <property type="entry name" value="TPP_PYR_POX_like"/>
    <property type="match status" value="1"/>
</dbReference>
<dbReference type="GO" id="GO:0003984">
    <property type="term" value="F:acetolactate synthase activity"/>
    <property type="evidence" value="ECO:0007669"/>
    <property type="project" value="TreeGrafter"/>
</dbReference>
<dbReference type="Pfam" id="PF02775">
    <property type="entry name" value="TPP_enzyme_C"/>
    <property type="match status" value="1"/>
</dbReference>
<dbReference type="InterPro" id="IPR012000">
    <property type="entry name" value="Thiamin_PyroP_enz_cen_dom"/>
</dbReference>
<evidence type="ECO:0000256" key="3">
    <source>
        <dbReference type="RuleBase" id="RU362132"/>
    </source>
</evidence>
<keyword evidence="8" id="KW-0378">Hydrolase</keyword>
<dbReference type="InterPro" id="IPR000399">
    <property type="entry name" value="TPP-bd_CS"/>
</dbReference>
<comment type="caution">
    <text evidence="8">The sequence shown here is derived from an EMBL/GenBank/DDBJ whole genome shotgun (WGS) entry which is preliminary data.</text>
</comment>
<dbReference type="Proteomes" id="UP000283644">
    <property type="component" value="Unassembled WGS sequence"/>
</dbReference>
<dbReference type="GO" id="GO:0009097">
    <property type="term" value="P:isoleucine biosynthetic process"/>
    <property type="evidence" value="ECO:0007669"/>
    <property type="project" value="TreeGrafter"/>
</dbReference>
<dbReference type="PANTHER" id="PTHR18968">
    <property type="entry name" value="THIAMINE PYROPHOSPHATE ENZYMES"/>
    <property type="match status" value="1"/>
</dbReference>
<feature type="region of interest" description="Disordered" evidence="4">
    <location>
        <begin position="607"/>
        <end position="627"/>
    </location>
</feature>
<dbReference type="GO" id="GO:0102481">
    <property type="term" value="F:3D-(3,5/4)-trihydroxycyclohexane-1,2-dione hydrolase activity"/>
    <property type="evidence" value="ECO:0007669"/>
    <property type="project" value="UniProtKB-EC"/>
</dbReference>
<dbReference type="GO" id="GO:0030976">
    <property type="term" value="F:thiamine pyrophosphate binding"/>
    <property type="evidence" value="ECO:0007669"/>
    <property type="project" value="InterPro"/>
</dbReference>
<evidence type="ECO:0000256" key="2">
    <source>
        <dbReference type="ARBA" id="ARBA00023052"/>
    </source>
</evidence>
<dbReference type="InterPro" id="IPR030817">
    <property type="entry name" value="Myo_inos_IolD"/>
</dbReference>